<dbReference type="RefSeq" id="WP_189823515.1">
    <property type="nucleotide sequence ID" value="NZ_BMVC01000004.1"/>
</dbReference>
<comment type="caution">
    <text evidence="2">The sequence shown here is derived from an EMBL/GenBank/DDBJ whole genome shotgun (WGS) entry which is preliminary data.</text>
</comment>
<evidence type="ECO:0008006" key="4">
    <source>
        <dbReference type="Google" id="ProtNLM"/>
    </source>
</evidence>
<organism evidence="2 3">
    <name type="scientific">Streptomyces finlayi</name>
    <dbReference type="NCBI Taxonomy" id="67296"/>
    <lineage>
        <taxon>Bacteria</taxon>
        <taxon>Bacillati</taxon>
        <taxon>Actinomycetota</taxon>
        <taxon>Actinomycetes</taxon>
        <taxon>Kitasatosporales</taxon>
        <taxon>Streptomycetaceae</taxon>
        <taxon>Streptomyces</taxon>
    </lineage>
</organism>
<sequence>MGVIAALGAVAAAALLLWAARWTGGKALDLLRTVRSALRGSAGAVGTYVSSNHSTHLYRFTTSDGRSVHAYVPRTSLQDTRRRAGSTARLRYRIDDPKTVSFAAVDLFAMPVGVAMTFLLTAMCVVFAVVLLFLGFMAATGR</sequence>
<reference evidence="2" key="2">
    <citation type="submission" date="2020-09" db="EMBL/GenBank/DDBJ databases">
        <authorList>
            <person name="Sun Q."/>
            <person name="Ohkuma M."/>
        </authorList>
    </citation>
    <scope>NUCLEOTIDE SEQUENCE</scope>
    <source>
        <strain evidence="2">JCM 4637</strain>
    </source>
</reference>
<keyword evidence="1" id="KW-1133">Transmembrane helix</keyword>
<feature type="transmembrane region" description="Helical" evidence="1">
    <location>
        <begin position="114"/>
        <end position="139"/>
    </location>
</feature>
<reference evidence="2" key="1">
    <citation type="journal article" date="2014" name="Int. J. Syst. Evol. Microbiol.">
        <title>Complete genome sequence of Corynebacterium casei LMG S-19264T (=DSM 44701T), isolated from a smear-ripened cheese.</title>
        <authorList>
            <consortium name="US DOE Joint Genome Institute (JGI-PGF)"/>
            <person name="Walter F."/>
            <person name="Albersmeier A."/>
            <person name="Kalinowski J."/>
            <person name="Ruckert C."/>
        </authorList>
    </citation>
    <scope>NUCLEOTIDE SEQUENCE</scope>
    <source>
        <strain evidence="2">JCM 4637</strain>
    </source>
</reference>
<dbReference type="AlphaFoldDB" id="A0A919C9E3"/>
<evidence type="ECO:0000256" key="1">
    <source>
        <dbReference type="SAM" id="Phobius"/>
    </source>
</evidence>
<evidence type="ECO:0000313" key="3">
    <source>
        <dbReference type="Proteomes" id="UP000638353"/>
    </source>
</evidence>
<keyword evidence="1" id="KW-0812">Transmembrane</keyword>
<gene>
    <name evidence="2" type="ORF">GCM10010334_23610</name>
</gene>
<name>A0A919C9E3_9ACTN</name>
<dbReference type="EMBL" id="BMVC01000004">
    <property type="protein sequence ID" value="GHC89984.1"/>
    <property type="molecule type" value="Genomic_DNA"/>
</dbReference>
<protein>
    <recommendedName>
        <fullName evidence="4">DUF3592 domain-containing protein</fullName>
    </recommendedName>
</protein>
<keyword evidence="1" id="KW-0472">Membrane</keyword>
<dbReference type="Proteomes" id="UP000638353">
    <property type="component" value="Unassembled WGS sequence"/>
</dbReference>
<accession>A0A919C9E3</accession>
<proteinExistence type="predicted"/>
<evidence type="ECO:0000313" key="2">
    <source>
        <dbReference type="EMBL" id="GHC89984.1"/>
    </source>
</evidence>